<dbReference type="Pfam" id="PF00005">
    <property type="entry name" value="ABC_tran"/>
    <property type="match status" value="2"/>
</dbReference>
<dbReference type="GeneID" id="78824636"/>
<dbReference type="InterPro" id="IPR027417">
    <property type="entry name" value="P-loop_NTPase"/>
</dbReference>
<proteinExistence type="predicted"/>
<dbReference type="Pfam" id="PF12848">
    <property type="entry name" value="ABC_tran_Xtn"/>
    <property type="match status" value="1"/>
</dbReference>
<evidence type="ECO:0000256" key="1">
    <source>
        <dbReference type="ARBA" id="ARBA00022741"/>
    </source>
</evidence>
<dbReference type="Pfam" id="PF16326">
    <property type="entry name" value="ABC_tran_CTD"/>
    <property type="match status" value="1"/>
</dbReference>
<evidence type="ECO:0000256" key="2">
    <source>
        <dbReference type="ARBA" id="ARBA00022840"/>
    </source>
</evidence>
<feature type="domain" description="ABC transporter" evidence="4">
    <location>
        <begin position="4"/>
        <end position="256"/>
    </location>
</feature>
<organism evidence="5 6">
    <name type="scientific">Helicobacter winghamensis</name>
    <dbReference type="NCBI Taxonomy" id="157268"/>
    <lineage>
        <taxon>Bacteria</taxon>
        <taxon>Pseudomonadati</taxon>
        <taxon>Campylobacterota</taxon>
        <taxon>Epsilonproteobacteria</taxon>
        <taxon>Campylobacterales</taxon>
        <taxon>Helicobacteraceae</taxon>
        <taxon>Helicobacter</taxon>
    </lineage>
</organism>
<dbReference type="SMART" id="SM00382">
    <property type="entry name" value="AAA"/>
    <property type="match status" value="2"/>
</dbReference>
<dbReference type="PANTHER" id="PTHR42855:SF1">
    <property type="entry name" value="ABC TRANSPORTER DOMAIN-CONTAINING PROTEIN"/>
    <property type="match status" value="1"/>
</dbReference>
<dbReference type="InterPro" id="IPR032524">
    <property type="entry name" value="ABC_tran_C"/>
</dbReference>
<dbReference type="PROSITE" id="PS50893">
    <property type="entry name" value="ABC_TRANSPORTER_2"/>
    <property type="match status" value="2"/>
</dbReference>
<dbReference type="SUPFAM" id="SSF52540">
    <property type="entry name" value="P-loop containing nucleoside triphosphate hydrolases"/>
    <property type="match status" value="2"/>
</dbReference>
<dbReference type="InterPro" id="IPR032781">
    <property type="entry name" value="ABC_tran_Xtn"/>
</dbReference>
<name>A0A2N3PHM2_9HELI</name>
<keyword evidence="3" id="KW-0175">Coiled coil</keyword>
<keyword evidence="6" id="KW-1185">Reference proteome</keyword>
<dbReference type="Gene3D" id="3.40.50.300">
    <property type="entry name" value="P-loop containing nucleotide triphosphate hydrolases"/>
    <property type="match status" value="2"/>
</dbReference>
<feature type="domain" description="ABC transporter" evidence="4">
    <location>
        <begin position="332"/>
        <end position="548"/>
    </location>
</feature>
<dbReference type="Gene3D" id="1.10.287.380">
    <property type="entry name" value="Valyl-tRNA synthetase, C-terminal domain"/>
    <property type="match status" value="1"/>
</dbReference>
<feature type="coiled-coil region" evidence="3">
    <location>
        <begin position="582"/>
        <end position="630"/>
    </location>
</feature>
<dbReference type="OrthoDB" id="9762369at2"/>
<dbReference type="EMBL" id="MBPK01000045">
    <property type="protein sequence ID" value="PKT79933.1"/>
    <property type="molecule type" value="Genomic_DNA"/>
</dbReference>
<dbReference type="GO" id="GO:0003677">
    <property type="term" value="F:DNA binding"/>
    <property type="evidence" value="ECO:0007669"/>
    <property type="project" value="InterPro"/>
</dbReference>
<evidence type="ECO:0000259" key="4">
    <source>
        <dbReference type="PROSITE" id="PS50893"/>
    </source>
</evidence>
<keyword evidence="1" id="KW-0547">Nucleotide-binding</keyword>
<dbReference type="RefSeq" id="WP_006802964.1">
    <property type="nucleotide sequence ID" value="NZ_CABKOI010000019.1"/>
</dbReference>
<evidence type="ECO:0000313" key="6">
    <source>
        <dbReference type="Proteomes" id="UP000233350"/>
    </source>
</evidence>
<dbReference type="InterPro" id="IPR017871">
    <property type="entry name" value="ABC_transporter-like_CS"/>
</dbReference>
<dbReference type="CDD" id="cd03221">
    <property type="entry name" value="ABCF_EF-3"/>
    <property type="match status" value="2"/>
</dbReference>
<dbReference type="AlphaFoldDB" id="A0A2N3PHM2"/>
<dbReference type="InterPro" id="IPR003593">
    <property type="entry name" value="AAA+_ATPase"/>
</dbReference>
<dbReference type="GO" id="GO:0005524">
    <property type="term" value="F:ATP binding"/>
    <property type="evidence" value="ECO:0007669"/>
    <property type="project" value="UniProtKB-KW"/>
</dbReference>
<keyword evidence="2 5" id="KW-0067">ATP-binding</keyword>
<accession>A0A2N3PHM2</accession>
<dbReference type="FunFam" id="3.40.50.300:FF:000011">
    <property type="entry name" value="Putative ABC transporter ATP-binding component"/>
    <property type="match status" value="1"/>
</dbReference>
<dbReference type="Proteomes" id="UP000233350">
    <property type="component" value="Unassembled WGS sequence"/>
</dbReference>
<dbReference type="InterPro" id="IPR003439">
    <property type="entry name" value="ABC_transporter-like_ATP-bd"/>
</dbReference>
<dbReference type="PROSITE" id="PS00211">
    <property type="entry name" value="ABC_TRANSPORTER_1"/>
    <property type="match status" value="2"/>
</dbReference>
<dbReference type="NCBIfam" id="NF000355">
    <property type="entry name" value="ribo_prot_ABC_F"/>
    <property type="match status" value="1"/>
</dbReference>
<dbReference type="GO" id="GO:0016887">
    <property type="term" value="F:ATP hydrolysis activity"/>
    <property type="evidence" value="ECO:0007669"/>
    <property type="project" value="InterPro"/>
</dbReference>
<reference evidence="5 6" key="1">
    <citation type="submission" date="2016-07" db="EMBL/GenBank/DDBJ databases">
        <title>Detection of Helicobacter winghamensis from caecal content of red fox (Vulpes vulpes).</title>
        <authorList>
            <person name="Zanoni R.G."/>
            <person name="Florio D."/>
            <person name="Caffara M."/>
            <person name="Renzi M."/>
            <person name="Parisi A."/>
            <person name="Pasquali F."/>
            <person name="Manfreda G."/>
        </authorList>
    </citation>
    <scope>NUCLEOTIDE SEQUENCE [LARGE SCALE GENOMIC DNA]</scope>
    <source>
        <strain evidence="5 6">295_13</strain>
    </source>
</reference>
<evidence type="ECO:0000256" key="3">
    <source>
        <dbReference type="SAM" id="Coils"/>
    </source>
</evidence>
<dbReference type="InterPro" id="IPR051309">
    <property type="entry name" value="ABCF_ATPase"/>
</dbReference>
<dbReference type="STRING" id="556267.HWAG_01268"/>
<comment type="caution">
    <text evidence="5">The sequence shown here is derived from an EMBL/GenBank/DDBJ whole genome shotgun (WGS) entry which is preliminary data.</text>
</comment>
<dbReference type="InterPro" id="IPR037118">
    <property type="entry name" value="Val-tRNA_synth_C_sf"/>
</dbReference>
<evidence type="ECO:0000313" key="5">
    <source>
        <dbReference type="EMBL" id="PKT79933.1"/>
    </source>
</evidence>
<gene>
    <name evidence="5" type="ORF">BCM31_08110</name>
</gene>
<dbReference type="PANTHER" id="PTHR42855">
    <property type="entry name" value="ABC TRANSPORTER ATP-BINDING SUBUNIT"/>
    <property type="match status" value="1"/>
</dbReference>
<protein>
    <submittedName>
        <fullName evidence="5">ABC transporter ATP-binding protein</fullName>
    </submittedName>
</protein>
<sequence length="655" mass="75612">MANISLQNVSKQYDYKAILQDVSLHIEENERVAIVGRNGAGKSTLLKILSGELESDDGIRILEGNLELKHLIQKPDFKAGQTTKEAIIEALSEQNFAKKRYLEVGKMLENAPNDKMLLEEYAKLTSFLDHHNAWDMESKIKQVLETFELEDLQDRYVNLLSGGEQKRVALACLLLHKPDILLLDEPTNHLDVQMVEFLEEMLMRGNFTLVFISHDRYFIDKIATRVVEVEEGKIRSFKGGYSEYLRQKEALLLSLAKSHETLLKHLKAEEEWLARGVRARVKRNEGRKERIMEMRKVAKTNPSIIRKMTLELERERKAFNQEEGVNRKKMLFEMKHLHKEIDGKTLIKDFSARILQRDKIAIVGRNGSGKSTLLKMLLGSVVPSGGSIERGEVKIGYFDQHREMLDDSKDLLETFCPFGGDHIEVRGKSMHIFGYLKNFLFPKEFLDKKIRALSGGEKNRVALALLFTKAYDCLILDEPTNDLDIPTINILEEYLQSFEGAILFVSHDRYFVDKIAKCLYVFKGNGEIVESHRSFSEYLEIQSELREYAKLELESKQESMPKNSPKEAQKKTKLSYHEKRLLEILPQEIEALETELKALENLLYNGNLSTQELQEKSKEFEEKKAICEAKILQYLDLEEMESCSGTKEKQWHIQS</sequence>